<dbReference type="PROSITE" id="PS01013">
    <property type="entry name" value="OSBP"/>
    <property type="match status" value="1"/>
</dbReference>
<dbReference type="Proteomes" id="UP000272025">
    <property type="component" value="Unassembled WGS sequence"/>
</dbReference>
<dbReference type="RefSeq" id="XP_028463562.1">
    <property type="nucleotide sequence ID" value="XM_028608412.1"/>
</dbReference>
<organism evidence="5 6">
    <name type="scientific">Sodiomyces alkalinus (strain CBS 110278 / VKM F-3762 / F11)</name>
    <name type="common">Alkaliphilic filamentous fungus</name>
    <dbReference type="NCBI Taxonomy" id="1314773"/>
    <lineage>
        <taxon>Eukaryota</taxon>
        <taxon>Fungi</taxon>
        <taxon>Dikarya</taxon>
        <taxon>Ascomycota</taxon>
        <taxon>Pezizomycotina</taxon>
        <taxon>Sordariomycetes</taxon>
        <taxon>Hypocreomycetidae</taxon>
        <taxon>Glomerellales</taxon>
        <taxon>Plectosphaerellaceae</taxon>
        <taxon>Sodiomyces</taxon>
    </lineage>
</organism>
<dbReference type="InterPro" id="IPR037239">
    <property type="entry name" value="OSBP_sf"/>
</dbReference>
<dbReference type="Gene3D" id="3.30.70.3490">
    <property type="match status" value="1"/>
</dbReference>
<dbReference type="OrthoDB" id="48057at2759"/>
<protein>
    <recommendedName>
        <fullName evidence="7">Oxysterol-binding protein</fullName>
    </recommendedName>
</protein>
<dbReference type="GeneID" id="39576890"/>
<dbReference type="Gene3D" id="2.40.160.120">
    <property type="match status" value="1"/>
</dbReference>
<dbReference type="PANTHER" id="PTHR10972">
    <property type="entry name" value="OXYSTEROL-BINDING PROTEIN-RELATED"/>
    <property type="match status" value="1"/>
</dbReference>
<sequence length="462" mass="51305">MASSTAPPTIADPPEEAQSDGSKLRTFIGILKRFIGVSDLAAVRFSLPSQLLEPTPNLEYWTYLDAPNAFVAIGTSDEPLDRMLEVCRFWFTKDLKYVKGRPCKPYNSCLGEFFRCNWETHDNAPRIDTSPLKAANGTLSGTASSASSMRSAKGDKNAPAVSFTVPNHTVATPAGKPIRVSYLTEQTSHHPPVSAYAIYCPERGLTARGFDQISAKFTGTSVRVLPGEHNLGIFIHLEKRDNETYQLTHPAASLGGIFRGTLSVSVSDMTYISCPKTKLKTILHYIEAGWLGRSTNRVEGIIFRYDPDNDDKVNIKDVPESDIVARLSGPWREKIEFTVGPKPFDSHPLEERITIIDLAPLAVAPKILPPPEKQKENESLTLWSGVTNAIHAKQFGKATQVKQELEERQRELARERERTGEAFQPVFFRQVVGNGGQPELTDKGREVLERVQKEDWSLDGIL</sequence>
<comment type="similarity">
    <text evidence="1 2">Belongs to the OSBP family.</text>
</comment>
<reference evidence="5 6" key="1">
    <citation type="journal article" date="2018" name="Mol. Ecol.">
        <title>The obligate alkalophilic soda-lake fungus Sodiomyces alkalinus has shifted to a protein diet.</title>
        <authorList>
            <person name="Grum-Grzhimaylo A.A."/>
            <person name="Falkoski D.L."/>
            <person name="van den Heuvel J."/>
            <person name="Valero-Jimenez C.A."/>
            <person name="Min B."/>
            <person name="Choi I.G."/>
            <person name="Lipzen A."/>
            <person name="Daum C.G."/>
            <person name="Aanen D.K."/>
            <person name="Tsang A."/>
            <person name="Henrissat B."/>
            <person name="Bilanenko E.N."/>
            <person name="de Vries R.P."/>
            <person name="van Kan J.A.L."/>
            <person name="Grigoriev I.V."/>
            <person name="Debets A.J.M."/>
        </authorList>
    </citation>
    <scope>NUCLEOTIDE SEQUENCE [LARGE SCALE GENOMIC DNA]</scope>
    <source>
        <strain evidence="5 6">F11</strain>
    </source>
</reference>
<name>A0A3N2PN42_SODAK</name>
<proteinExistence type="inferred from homology"/>
<evidence type="ECO:0000256" key="1">
    <source>
        <dbReference type="ARBA" id="ARBA00008842"/>
    </source>
</evidence>
<evidence type="ECO:0000256" key="3">
    <source>
        <dbReference type="SAM" id="Coils"/>
    </source>
</evidence>
<dbReference type="FunFam" id="2.40.160.120:FF:000016">
    <property type="entry name" value="Oxysterol binding protein (Orp8), putative"/>
    <property type="match status" value="1"/>
</dbReference>
<accession>A0A3N2PN42</accession>
<feature type="coiled-coil region" evidence="3">
    <location>
        <begin position="395"/>
        <end position="422"/>
    </location>
</feature>
<dbReference type="InterPro" id="IPR018494">
    <property type="entry name" value="Oxysterol-bd_CS"/>
</dbReference>
<dbReference type="Pfam" id="PF01237">
    <property type="entry name" value="Oxysterol_BP"/>
    <property type="match status" value="1"/>
</dbReference>
<evidence type="ECO:0000313" key="6">
    <source>
        <dbReference type="Proteomes" id="UP000272025"/>
    </source>
</evidence>
<feature type="region of interest" description="Disordered" evidence="4">
    <location>
        <begin position="129"/>
        <end position="151"/>
    </location>
</feature>
<dbReference type="AlphaFoldDB" id="A0A3N2PN42"/>
<dbReference type="GO" id="GO:0016020">
    <property type="term" value="C:membrane"/>
    <property type="evidence" value="ECO:0007669"/>
    <property type="project" value="TreeGrafter"/>
</dbReference>
<dbReference type="EMBL" id="ML119060">
    <property type="protein sequence ID" value="ROT35756.1"/>
    <property type="molecule type" value="Genomic_DNA"/>
</dbReference>
<evidence type="ECO:0000313" key="5">
    <source>
        <dbReference type="EMBL" id="ROT35756.1"/>
    </source>
</evidence>
<feature type="compositionally biased region" description="Low complexity" evidence="4">
    <location>
        <begin position="134"/>
        <end position="151"/>
    </location>
</feature>
<keyword evidence="6" id="KW-1185">Reference proteome</keyword>
<dbReference type="PANTHER" id="PTHR10972:SF212">
    <property type="entry name" value="OXYSTEROL-BINDING PROTEIN-LIKE PROTEIN 1"/>
    <property type="match status" value="1"/>
</dbReference>
<dbReference type="GO" id="GO:0005829">
    <property type="term" value="C:cytosol"/>
    <property type="evidence" value="ECO:0007669"/>
    <property type="project" value="TreeGrafter"/>
</dbReference>
<dbReference type="SUPFAM" id="SSF144000">
    <property type="entry name" value="Oxysterol-binding protein-like"/>
    <property type="match status" value="1"/>
</dbReference>
<feature type="region of interest" description="Disordered" evidence="4">
    <location>
        <begin position="1"/>
        <end position="20"/>
    </location>
</feature>
<evidence type="ECO:0008006" key="7">
    <source>
        <dbReference type="Google" id="ProtNLM"/>
    </source>
</evidence>
<evidence type="ECO:0000256" key="4">
    <source>
        <dbReference type="SAM" id="MobiDB-lite"/>
    </source>
</evidence>
<dbReference type="GO" id="GO:0032934">
    <property type="term" value="F:sterol binding"/>
    <property type="evidence" value="ECO:0007669"/>
    <property type="project" value="TreeGrafter"/>
</dbReference>
<dbReference type="STRING" id="1314773.A0A3N2PN42"/>
<evidence type="ECO:0000256" key="2">
    <source>
        <dbReference type="RuleBase" id="RU003844"/>
    </source>
</evidence>
<gene>
    <name evidence="5" type="ORF">SODALDRAFT_283473</name>
</gene>
<keyword evidence="3" id="KW-0175">Coiled coil</keyword>
<dbReference type="InterPro" id="IPR000648">
    <property type="entry name" value="Oxysterol-bd"/>
</dbReference>